<dbReference type="STRING" id="461836.A0A0L0DR79"/>
<evidence type="ECO:0000313" key="5">
    <source>
        <dbReference type="EMBL" id="KNC53948.1"/>
    </source>
</evidence>
<keyword evidence="1" id="KW-0677">Repeat</keyword>
<dbReference type="GeneID" id="25568022"/>
<dbReference type="eggNOG" id="KOG2177">
    <property type="taxonomic scope" value="Eukaryota"/>
</dbReference>
<dbReference type="AlphaFoldDB" id="A0A0L0DR79"/>
<dbReference type="RefSeq" id="XP_013754151.1">
    <property type="nucleotide sequence ID" value="XM_013898697.1"/>
</dbReference>
<dbReference type="Pfam" id="PF01436">
    <property type="entry name" value="NHL"/>
    <property type="match status" value="1"/>
</dbReference>
<dbReference type="SMART" id="SM00225">
    <property type="entry name" value="BTB"/>
    <property type="match status" value="2"/>
</dbReference>
<dbReference type="PANTHER" id="PTHR46388">
    <property type="entry name" value="NHL REPEAT-CONTAINING PROTEIN 2"/>
    <property type="match status" value="1"/>
</dbReference>
<evidence type="ECO:0000256" key="3">
    <source>
        <dbReference type="SAM" id="MobiDB-lite"/>
    </source>
</evidence>
<dbReference type="InterPro" id="IPR011333">
    <property type="entry name" value="SKP1/BTB/POZ_sf"/>
</dbReference>
<evidence type="ECO:0000256" key="2">
    <source>
        <dbReference type="PROSITE-ProRule" id="PRU00504"/>
    </source>
</evidence>
<dbReference type="PANTHER" id="PTHR46388:SF2">
    <property type="entry name" value="NHL REPEAT-CONTAINING PROTEIN 2"/>
    <property type="match status" value="1"/>
</dbReference>
<gene>
    <name evidence="5" type="ORF">AMSG_09592</name>
</gene>
<protein>
    <submittedName>
        <fullName evidence="5">NHL repeat containing protein</fullName>
    </submittedName>
</protein>
<dbReference type="SUPFAM" id="SSF54695">
    <property type="entry name" value="POZ domain"/>
    <property type="match status" value="1"/>
</dbReference>
<dbReference type="PROSITE" id="PS51125">
    <property type="entry name" value="NHL"/>
    <property type="match status" value="1"/>
</dbReference>
<name>A0A0L0DR79_THETB</name>
<dbReference type="InterPro" id="IPR000210">
    <property type="entry name" value="BTB/POZ_dom"/>
</dbReference>
<sequence length="952" mass="102190">MASPGPSVATSSTASTATTAAGAAPVRYNDDGMAVYVANGEETTTAPGGGEEAGERATKRAKLNSGSSSKAVARSSGRTRRSSKKAESAALQKKRSSGKGKKQVSAKGKRRGKEEVSDDGGGSGSGSEPAPMDVVGGSTRRRRGSGLVAPKLPPPSGSVVLTSSMRRMVPSINEPPLMPSRKTALKWETSVPLVDRINFDELEVETIAGKTGRHGKRNGPAPEAEFFRCYGMVENAARTHLFVCDNGNGLVRVLHDGEVSTFAGADKSSGVVELETPRNGETTPQPLAVRFNGPTGLCIDENDTMYLVECYGNRVRSVAADGTVKVVAGPTADDKGYKNGRGSVARFNGPRGICLASDGHLYIADCDNHCIRKVEIATGKVSTFAGKGRQSGYRDGAATHARFSWPAQVIHAREPGTGESVLYVSDNHNRCVRRISLATARVTTIAGSQSQQVRDGEGTNASFESPWGMLVDAHGDLYVMEHNVNCIRKVMLSESLKNPKVVTISGSPLNKLVTLDGRGKTVSYKHPICMLDDGRGNMYISEYAGHCIRVMKGVLPVVGVEPPPPSRLLDDLASLELDEATHDVAFCVSVPHHTEISAHRSVLMARCKYFKAMFSNEFSEAQASQDAARAAVAKRAAAADRDAAAGGTSAGGSLPRAVINFPEATASALYSVIHYLYTDVLDVHEDDVLDTMKLGEFLLLERVVALCRVYLTDALSVKTAIPWLIWHSEYAMSDSVDDGDNRFIFPRARRTAFEFVVLNMIKRDEAATGTFAALQAYPKLLAELLTSAFAEDLEEAANKPRTVIASFGTTAGALAALISFLQSGELPLDTDTACEVLGLANRFSISSAIDRASRYMIDTLTPATAIERLTWVSQQLQSPKPRSRKPAYMFPNLRKTCLDFVAKNFTEISVKYFAQVQEFVQGHASLMVEVLDRQRKSATPVKSKSKSSKSNA</sequence>
<accession>A0A0L0DR79</accession>
<dbReference type="SUPFAM" id="SSF101898">
    <property type="entry name" value="NHL repeat"/>
    <property type="match status" value="1"/>
</dbReference>
<reference evidence="5 6" key="1">
    <citation type="submission" date="2010-05" db="EMBL/GenBank/DDBJ databases">
        <title>The Genome Sequence of Thecamonas trahens ATCC 50062.</title>
        <authorList>
            <consortium name="The Broad Institute Genome Sequencing Platform"/>
            <person name="Russ C."/>
            <person name="Cuomo C."/>
            <person name="Shea T."/>
            <person name="Young S.K."/>
            <person name="Zeng Q."/>
            <person name="Koehrsen M."/>
            <person name="Haas B."/>
            <person name="Borodovsky M."/>
            <person name="Guigo R."/>
            <person name="Alvarado L."/>
            <person name="Berlin A."/>
            <person name="Bochicchio J."/>
            <person name="Borenstein D."/>
            <person name="Chapman S."/>
            <person name="Chen Z."/>
            <person name="Freedman E."/>
            <person name="Gellesch M."/>
            <person name="Goldberg J."/>
            <person name="Griggs A."/>
            <person name="Gujja S."/>
            <person name="Heilman E."/>
            <person name="Heiman D."/>
            <person name="Hepburn T."/>
            <person name="Howarth C."/>
            <person name="Jen D."/>
            <person name="Larson L."/>
            <person name="Mehta T."/>
            <person name="Park D."/>
            <person name="Pearson M."/>
            <person name="Roberts A."/>
            <person name="Saif S."/>
            <person name="Shenoy N."/>
            <person name="Sisk P."/>
            <person name="Stolte C."/>
            <person name="Sykes S."/>
            <person name="Thomson T."/>
            <person name="Walk T."/>
            <person name="White J."/>
            <person name="Yandava C."/>
            <person name="Burger G."/>
            <person name="Gray M.W."/>
            <person name="Holland P.W.H."/>
            <person name="King N."/>
            <person name="Lang F.B.F."/>
            <person name="Roger A.J."/>
            <person name="Ruiz-Trillo I."/>
            <person name="Lander E."/>
            <person name="Nusbaum C."/>
        </authorList>
    </citation>
    <scope>NUCLEOTIDE SEQUENCE [LARGE SCALE GENOMIC DNA]</scope>
    <source>
        <strain evidence="5 6">ATCC 50062</strain>
    </source>
</reference>
<dbReference type="EMBL" id="GL349484">
    <property type="protein sequence ID" value="KNC53948.1"/>
    <property type="molecule type" value="Genomic_DNA"/>
</dbReference>
<dbReference type="PROSITE" id="PS50097">
    <property type="entry name" value="BTB"/>
    <property type="match status" value="1"/>
</dbReference>
<feature type="repeat" description="NHL" evidence="2">
    <location>
        <begin position="341"/>
        <end position="371"/>
    </location>
</feature>
<feature type="compositionally biased region" description="Low complexity" evidence="3">
    <location>
        <begin position="1"/>
        <end position="26"/>
    </location>
</feature>
<dbReference type="Pfam" id="PF00651">
    <property type="entry name" value="BTB"/>
    <property type="match status" value="2"/>
</dbReference>
<dbReference type="Gene3D" id="3.30.710.10">
    <property type="entry name" value="Potassium Channel Kv1.1, Chain A"/>
    <property type="match status" value="2"/>
</dbReference>
<dbReference type="Gene3D" id="2.120.10.30">
    <property type="entry name" value="TolB, C-terminal domain"/>
    <property type="match status" value="3"/>
</dbReference>
<dbReference type="InterPro" id="IPR001258">
    <property type="entry name" value="NHL_repeat"/>
</dbReference>
<evidence type="ECO:0000259" key="4">
    <source>
        <dbReference type="PROSITE" id="PS50097"/>
    </source>
</evidence>
<evidence type="ECO:0000256" key="1">
    <source>
        <dbReference type="ARBA" id="ARBA00022737"/>
    </source>
</evidence>
<dbReference type="Proteomes" id="UP000054408">
    <property type="component" value="Unassembled WGS sequence"/>
</dbReference>
<feature type="region of interest" description="Disordered" evidence="3">
    <location>
        <begin position="1"/>
        <end position="160"/>
    </location>
</feature>
<evidence type="ECO:0000313" key="6">
    <source>
        <dbReference type="Proteomes" id="UP000054408"/>
    </source>
</evidence>
<feature type="compositionally biased region" description="Basic residues" evidence="3">
    <location>
        <begin position="92"/>
        <end position="111"/>
    </location>
</feature>
<dbReference type="InterPro" id="IPR011042">
    <property type="entry name" value="6-blade_b-propeller_TolB-like"/>
</dbReference>
<feature type="domain" description="BTB" evidence="4">
    <location>
        <begin position="582"/>
        <end position="685"/>
    </location>
</feature>
<keyword evidence="6" id="KW-1185">Reference proteome</keyword>
<proteinExistence type="predicted"/>
<dbReference type="CDD" id="cd14733">
    <property type="entry name" value="BACK"/>
    <property type="match status" value="1"/>
</dbReference>
<feature type="compositionally biased region" description="Low complexity" evidence="3">
    <location>
        <begin position="65"/>
        <end position="76"/>
    </location>
</feature>
<dbReference type="OrthoDB" id="273823at2759"/>
<organism evidence="5 6">
    <name type="scientific">Thecamonas trahens ATCC 50062</name>
    <dbReference type="NCBI Taxonomy" id="461836"/>
    <lineage>
        <taxon>Eukaryota</taxon>
        <taxon>Apusozoa</taxon>
        <taxon>Apusomonadida</taxon>
        <taxon>Apusomonadidae</taxon>
        <taxon>Thecamonas</taxon>
    </lineage>
</organism>